<dbReference type="InterPro" id="IPR024077">
    <property type="entry name" value="Neurolysin/TOP_dom2"/>
</dbReference>
<dbReference type="Pfam" id="PF01603">
    <property type="entry name" value="B56"/>
    <property type="match status" value="1"/>
</dbReference>
<evidence type="ECO:0000256" key="2">
    <source>
        <dbReference type="ARBA" id="ARBA00006040"/>
    </source>
</evidence>
<dbReference type="GO" id="GO:0004222">
    <property type="term" value="F:metalloendopeptidase activity"/>
    <property type="evidence" value="ECO:0007669"/>
    <property type="project" value="InterPro"/>
</dbReference>
<gene>
    <name evidence="13" type="ORF">CMV_000822</name>
</gene>
<keyword evidence="4" id="KW-0963">Cytoplasm</keyword>
<dbReference type="Pfam" id="PF01432">
    <property type="entry name" value="Peptidase_M3"/>
    <property type="match status" value="1"/>
</dbReference>
<feature type="region of interest" description="Disordered" evidence="11">
    <location>
        <begin position="1289"/>
        <end position="1361"/>
    </location>
</feature>
<comment type="similarity">
    <text evidence="2 10">Belongs to the peptidase M3 family.</text>
</comment>
<keyword evidence="9 10" id="KW-0482">Metalloprotease</keyword>
<dbReference type="GO" id="GO:0019888">
    <property type="term" value="F:protein phosphatase regulator activity"/>
    <property type="evidence" value="ECO:0007669"/>
    <property type="project" value="InterPro"/>
</dbReference>
<evidence type="ECO:0000259" key="12">
    <source>
        <dbReference type="Pfam" id="PF01432"/>
    </source>
</evidence>
<dbReference type="EMBL" id="JRKL02000047">
    <property type="protein sequence ID" value="KAF3975948.1"/>
    <property type="molecule type" value="Genomic_DNA"/>
</dbReference>
<keyword evidence="8 10" id="KW-0862">Zinc</keyword>
<dbReference type="InterPro" id="IPR001567">
    <property type="entry name" value="Pept_M3A_M3B_dom"/>
</dbReference>
<evidence type="ECO:0000313" key="13">
    <source>
        <dbReference type="EMBL" id="KAF3975948.1"/>
    </source>
</evidence>
<dbReference type="Gene3D" id="3.40.390.10">
    <property type="entry name" value="Collagenase (Catalytic Domain)"/>
    <property type="match status" value="1"/>
</dbReference>
<dbReference type="FunFam" id="3.40.390.10:FF:000032">
    <property type="entry name" value="Probable thimet oligopeptidase"/>
    <property type="match status" value="1"/>
</dbReference>
<dbReference type="Gene3D" id="1.20.1050.40">
    <property type="entry name" value="Endopeptidase. Chain P, domain 1"/>
    <property type="match status" value="1"/>
</dbReference>
<feature type="compositionally biased region" description="Basic residues" evidence="11">
    <location>
        <begin position="1302"/>
        <end position="1324"/>
    </location>
</feature>
<dbReference type="GO" id="GO:0000159">
    <property type="term" value="C:protein phosphatase type 2A complex"/>
    <property type="evidence" value="ECO:0007669"/>
    <property type="project" value="InterPro"/>
</dbReference>
<reference evidence="13" key="1">
    <citation type="submission" date="2020-03" db="EMBL/GenBank/DDBJ databases">
        <title>Castanea mollissima Vanexum genome sequencing.</title>
        <authorList>
            <person name="Staton M."/>
        </authorList>
    </citation>
    <scope>NUCLEOTIDE SEQUENCE</scope>
    <source>
        <tissue evidence="13">Leaf</tissue>
    </source>
</reference>
<evidence type="ECO:0000256" key="3">
    <source>
        <dbReference type="ARBA" id="ARBA00009745"/>
    </source>
</evidence>
<dbReference type="GO" id="GO:0006508">
    <property type="term" value="P:proteolysis"/>
    <property type="evidence" value="ECO:0007669"/>
    <property type="project" value="UniProtKB-KW"/>
</dbReference>
<proteinExistence type="inferred from homology"/>
<evidence type="ECO:0000256" key="10">
    <source>
        <dbReference type="RuleBase" id="RU003435"/>
    </source>
</evidence>
<dbReference type="InterPro" id="IPR002554">
    <property type="entry name" value="PP2A_B56"/>
</dbReference>
<feature type="compositionally biased region" description="Basic and acidic residues" evidence="11">
    <location>
        <begin position="1326"/>
        <end position="1345"/>
    </location>
</feature>
<evidence type="ECO:0000256" key="5">
    <source>
        <dbReference type="ARBA" id="ARBA00022670"/>
    </source>
</evidence>
<evidence type="ECO:0000256" key="7">
    <source>
        <dbReference type="ARBA" id="ARBA00022801"/>
    </source>
</evidence>
<evidence type="ECO:0000256" key="11">
    <source>
        <dbReference type="SAM" id="MobiDB-lite"/>
    </source>
</evidence>
<comment type="caution">
    <text evidence="13">The sequence shown here is derived from an EMBL/GenBank/DDBJ whole genome shotgun (WGS) entry which is preliminary data.</text>
</comment>
<keyword evidence="14" id="KW-1185">Reference proteome</keyword>
<dbReference type="InterPro" id="IPR024079">
    <property type="entry name" value="MetalloPept_cat_dom_sf"/>
</dbReference>
<dbReference type="Gene3D" id="1.10.1370.10">
    <property type="entry name" value="Neurolysin, domain 3"/>
    <property type="match status" value="1"/>
</dbReference>
<protein>
    <recommendedName>
        <fullName evidence="12">Peptidase M3A/M3B catalytic domain-containing protein</fullName>
    </recommendedName>
</protein>
<evidence type="ECO:0000256" key="8">
    <source>
        <dbReference type="ARBA" id="ARBA00022833"/>
    </source>
</evidence>
<evidence type="ECO:0000256" key="4">
    <source>
        <dbReference type="ARBA" id="ARBA00022490"/>
    </source>
</evidence>
<evidence type="ECO:0000313" key="14">
    <source>
        <dbReference type="Proteomes" id="UP000737018"/>
    </source>
</evidence>
<feature type="compositionally biased region" description="Low complexity" evidence="11">
    <location>
        <begin position="771"/>
        <end position="792"/>
    </location>
</feature>
<comment type="subcellular location">
    <subcellularLocation>
        <location evidence="1">Cytoplasm</location>
    </subcellularLocation>
</comment>
<organism evidence="13 14">
    <name type="scientific">Castanea mollissima</name>
    <name type="common">Chinese chestnut</name>
    <dbReference type="NCBI Taxonomy" id="60419"/>
    <lineage>
        <taxon>Eukaryota</taxon>
        <taxon>Viridiplantae</taxon>
        <taxon>Streptophyta</taxon>
        <taxon>Embryophyta</taxon>
        <taxon>Tracheophyta</taxon>
        <taxon>Spermatophyta</taxon>
        <taxon>Magnoliopsida</taxon>
        <taxon>eudicotyledons</taxon>
        <taxon>Gunneridae</taxon>
        <taxon>Pentapetalae</taxon>
        <taxon>rosids</taxon>
        <taxon>fabids</taxon>
        <taxon>Fagales</taxon>
        <taxon>Fagaceae</taxon>
        <taxon>Castanea</taxon>
    </lineage>
</organism>
<dbReference type="GO" id="GO:0007165">
    <property type="term" value="P:signal transduction"/>
    <property type="evidence" value="ECO:0007669"/>
    <property type="project" value="InterPro"/>
</dbReference>
<keyword evidence="6 10" id="KW-0479">Metal-binding</keyword>
<dbReference type="InterPro" id="IPR016024">
    <property type="entry name" value="ARM-type_fold"/>
</dbReference>
<comment type="similarity">
    <text evidence="3">Belongs to the phosphatase 2A regulatory subunit B56 family.</text>
</comment>
<comment type="cofactor">
    <cofactor evidence="10">
        <name>Zn(2+)</name>
        <dbReference type="ChEBI" id="CHEBI:29105"/>
    </cofactor>
    <text evidence="10">Binds 1 zinc ion.</text>
</comment>
<dbReference type="FunFam" id="1.20.1050.40:FF:000001">
    <property type="entry name" value="Thimet oligopeptidase 1"/>
    <property type="match status" value="1"/>
</dbReference>
<name>A0A8J4RYL6_9ROSI</name>
<dbReference type="FunFam" id="1.25.10.10:FF:000041">
    <property type="entry name" value="Serine/threonine protein phosphatase 2A regulatory subunit"/>
    <property type="match status" value="1"/>
</dbReference>
<keyword evidence="5 10" id="KW-0645">Protease</keyword>
<dbReference type="SUPFAM" id="SSF48371">
    <property type="entry name" value="ARM repeat"/>
    <property type="match status" value="1"/>
</dbReference>
<dbReference type="PANTHER" id="PTHR10257:SF60">
    <property type="entry name" value="SERINE_THREONINE PROTEIN PHOSPHATASE 2A 55 KDA REGULATORY SUBUNIT B' DELTA ISOFORM"/>
    <property type="match status" value="1"/>
</dbReference>
<dbReference type="GO" id="GO:0005737">
    <property type="term" value="C:cytoplasm"/>
    <property type="evidence" value="ECO:0007669"/>
    <property type="project" value="UniProtKB-SubCell"/>
</dbReference>
<dbReference type="InterPro" id="IPR011989">
    <property type="entry name" value="ARM-like"/>
</dbReference>
<dbReference type="GO" id="GO:0046872">
    <property type="term" value="F:metal ion binding"/>
    <property type="evidence" value="ECO:0007669"/>
    <property type="project" value="UniProtKB-UniRule"/>
</dbReference>
<keyword evidence="7 10" id="KW-0378">Hydrolase</keyword>
<evidence type="ECO:0000256" key="6">
    <source>
        <dbReference type="ARBA" id="ARBA00022723"/>
    </source>
</evidence>
<dbReference type="OrthoDB" id="534666at2759"/>
<feature type="domain" description="Peptidase M3A/M3B catalytic" evidence="12">
    <location>
        <begin position="262"/>
        <end position="701"/>
    </location>
</feature>
<accession>A0A8J4RYL6</accession>
<evidence type="ECO:0000256" key="1">
    <source>
        <dbReference type="ARBA" id="ARBA00004496"/>
    </source>
</evidence>
<sequence length="1408" mass="160348">MKESEGKSEKIAKHNKERNLLALTGAAALLALAANLAFSAFNSHRKKTKKKDLPGSNVRVNLSPSEILRLADRIIANSKAVHDKVASVPLDKVSIVNVVSPLAELEAEQFPLIQSCVFPKFVSSSDEVRKASAEAERRLDAHALMCSMREDVYLVIKAVAARGEWMSAEAKCYIKSLVREFERNGLNLTVTKREEVQRLRTQMDELSLQYIKNLNDRSTFLLFSEAELAGLPPEFFKGLDKAEDGKFKVNLRSNFVAAVLELCKVGRTRRMVAVAYGKRCGDVNLSVLENLVQLRHKYARLLGYSNYADYAVDLRMAKTTSKVFEFLEDISINLTDLATKELNMLKDLKKKEEGGVPFGIEDLLYYAKRVEEQKFDIDFGALKQYFPVNLVLSGVFKIFQDLFGLRFEEILDAEVWHGDVRVFSVFDLSSRELFGYFYQDIYAREGKYGQTCVVALQNGALSSNGARQVPVALLISQFEKDISGHPGLLRFSEVVNLFHEFGHVVQHICNRASFARFSGLRIDPDFVEIPAQVLENLCYESFVLKLISGFHQDITKPIKDDICKSLKRWRHSFSALKLKQEILYCLYDQIIHSADNIDVVELFKHLHPKVMLGLPVLEGTNPASCFPRSAIGYEAACYSRIWSEVFASDVFASKFHGDPLNQYIGMQFRNKVFGLGGAKEPIEVLSDFLGREPSIQAFVDRKKKNSSKVSKQQLDQTQAFSVSVNYEKGVLAPLFVLGFLVWHYCWTGFVKILSKLPRKQSKNADREHGGSHSTFSNSSTSSRSSNLGTSKSGNSITSPVALNYASDIGPYYDKKFARGANPMPNGIPVSSFYEALPGFRDVPSSEKPSLFIKKLNMCCVIFDFTDPTKYIKEKEMKRQTLLELVDYVTSVNGKFTETVMQEVITMVSANLFRTFNPQPRENKVIEAFDVEEEEPSMDPAWPHLQIVYEFFLRFVASPELDAKLAKRYIDHSFILKLLDLFDSEDPREREYLKTILHRIYGKFMVHRPFIRKATNNIFYIFVFETERHNGIAELLEILGSIINGFALPLKEEHKLFLVRALIPLHKPKCLPMYHQQLSYCIMQFVEKDCKLADTVIRGLLKYWPITNSSKEVMFLSELEEVLEATQPSEFQRCMVPLFHQIARCLSSSHFQVAERALFMWNNDHIENLIKQNCEVILPIIFPALERNARNHWNQAVHGLTINIRKIFYDLDPELFQECLQEFQEDELKEDEVKARREAAWKRLEELAAKKAVGNEAVLVLRKAPVPSFSGYNGTLGTMVMNGYNGHAHAKGHEQVGEDRQRIGWRRPATNRRRTGRRRLAKSRSAKTGDEQVKNRSAKIDDEQAKNRSAKNKSAKTGEEQVPLTDCECSNDYFDRTRSCHRLSQAELAADFEGKKGKKVNFLFNPVLS</sequence>
<dbReference type="CDD" id="cd06455">
    <property type="entry name" value="M3A_TOP"/>
    <property type="match status" value="1"/>
</dbReference>
<dbReference type="Gene3D" id="1.25.10.10">
    <property type="entry name" value="Leucine-rich Repeat Variant"/>
    <property type="match status" value="1"/>
</dbReference>
<evidence type="ECO:0000256" key="9">
    <source>
        <dbReference type="ARBA" id="ARBA00023049"/>
    </source>
</evidence>
<dbReference type="SUPFAM" id="SSF55486">
    <property type="entry name" value="Metalloproteases ('zincins'), catalytic domain"/>
    <property type="match status" value="1"/>
</dbReference>
<dbReference type="PANTHER" id="PTHR10257">
    <property type="entry name" value="SERINE/THREONINE PROTEIN PHOSPHATASE 2A PP2A REGULATORY SUBUNIT B"/>
    <property type="match status" value="1"/>
</dbReference>
<dbReference type="InterPro" id="IPR024080">
    <property type="entry name" value="Neurolysin/TOP_N"/>
</dbReference>
<feature type="region of interest" description="Disordered" evidence="11">
    <location>
        <begin position="761"/>
        <end position="792"/>
    </location>
</feature>
<dbReference type="Proteomes" id="UP000737018">
    <property type="component" value="Unassembled WGS sequence"/>
</dbReference>
<feature type="compositionally biased region" description="Basic and acidic residues" evidence="11">
    <location>
        <begin position="1290"/>
        <end position="1301"/>
    </location>
</feature>